<evidence type="ECO:0000256" key="8">
    <source>
        <dbReference type="SAM" id="MobiDB-lite"/>
    </source>
</evidence>
<dbReference type="Pfam" id="PF01576">
    <property type="entry name" value="Myosin_tail_1"/>
    <property type="match status" value="1"/>
</dbReference>
<keyword evidence="3" id="KW-0963">Cytoplasm</keyword>
<keyword evidence="5" id="KW-0518">Myosin</keyword>
<feature type="domain" description="Myosin tail" evidence="9">
    <location>
        <begin position="1"/>
        <end position="115"/>
    </location>
</feature>
<evidence type="ECO:0000256" key="6">
    <source>
        <dbReference type="ARBA" id="ARBA00023175"/>
    </source>
</evidence>
<dbReference type="GO" id="GO:0030016">
    <property type="term" value="C:myofibril"/>
    <property type="evidence" value="ECO:0007669"/>
    <property type="project" value="UniProtKB-SubCell"/>
</dbReference>
<keyword evidence="2" id="KW-0787">Thick filament</keyword>
<gene>
    <name evidence="10" type="ORF">HJG60_013434</name>
</gene>
<sequence length="166" mass="19171">MTIAGLESKLAQAEEQLEQESRERILSGKLVRRAEKRLKEVVLQVEEERRMADQLRDQMEKGNLRVKQLKRQVQEAEEEASRAQADRRRLQRELDDVTETAESLNREVTTLRNRLRRVPLTFTTRTVRQVFRLEEGVASDEETEEAEPGSGPQPPEPDASPEAQPQ</sequence>
<dbReference type="Proteomes" id="UP000664940">
    <property type="component" value="Unassembled WGS sequence"/>
</dbReference>
<proteinExistence type="predicted"/>
<dbReference type="AlphaFoldDB" id="A0A833YSV8"/>
<comment type="subcellular location">
    <subcellularLocation>
        <location evidence="1">Cytoplasm</location>
        <location evidence="1">Myofibril</location>
    </subcellularLocation>
</comment>
<dbReference type="PANTHER" id="PTHR46349">
    <property type="entry name" value="CINGULIN-LIKE PROTEIN 1-RELATED"/>
    <property type="match status" value="1"/>
</dbReference>
<dbReference type="Gene3D" id="6.10.250.2420">
    <property type="match status" value="1"/>
</dbReference>
<name>A0A833YSV8_9CHIR</name>
<evidence type="ECO:0000256" key="1">
    <source>
        <dbReference type="ARBA" id="ARBA00004657"/>
    </source>
</evidence>
<feature type="region of interest" description="Disordered" evidence="8">
    <location>
        <begin position="130"/>
        <end position="166"/>
    </location>
</feature>
<dbReference type="EMBL" id="JABVXQ010000014">
    <property type="protein sequence ID" value="KAF6078725.1"/>
    <property type="molecule type" value="Genomic_DNA"/>
</dbReference>
<keyword evidence="6" id="KW-0505">Motor protein</keyword>
<dbReference type="InterPro" id="IPR002928">
    <property type="entry name" value="Myosin_tail"/>
</dbReference>
<evidence type="ECO:0000259" key="9">
    <source>
        <dbReference type="Pfam" id="PF01576"/>
    </source>
</evidence>
<organism evidence="10 11">
    <name type="scientific">Phyllostomus discolor</name>
    <name type="common">pale spear-nosed bat</name>
    <dbReference type="NCBI Taxonomy" id="89673"/>
    <lineage>
        <taxon>Eukaryota</taxon>
        <taxon>Metazoa</taxon>
        <taxon>Chordata</taxon>
        <taxon>Craniata</taxon>
        <taxon>Vertebrata</taxon>
        <taxon>Euteleostomi</taxon>
        <taxon>Mammalia</taxon>
        <taxon>Eutheria</taxon>
        <taxon>Laurasiatheria</taxon>
        <taxon>Chiroptera</taxon>
        <taxon>Yangochiroptera</taxon>
        <taxon>Phyllostomidae</taxon>
        <taxon>Phyllostominae</taxon>
        <taxon>Phyllostomus</taxon>
    </lineage>
</organism>
<feature type="compositionally biased region" description="Basic and acidic residues" evidence="8">
    <location>
        <begin position="79"/>
        <end position="95"/>
    </location>
</feature>
<accession>A0A833YSV8</accession>
<evidence type="ECO:0000256" key="2">
    <source>
        <dbReference type="ARBA" id="ARBA00022433"/>
    </source>
</evidence>
<reference evidence="10 11" key="1">
    <citation type="journal article" date="2020" name="Nature">
        <title>Six reference-quality genomes reveal evolution of bat adaptations.</title>
        <authorList>
            <person name="Jebb D."/>
            <person name="Huang Z."/>
            <person name="Pippel M."/>
            <person name="Hughes G.M."/>
            <person name="Lavrichenko K."/>
            <person name="Devanna P."/>
            <person name="Winkler S."/>
            <person name="Jermiin L.S."/>
            <person name="Skirmuntt E.C."/>
            <person name="Katzourakis A."/>
            <person name="Burkitt-Gray L."/>
            <person name="Ray D.A."/>
            <person name="Sullivan K.A.M."/>
            <person name="Roscito J.G."/>
            <person name="Kirilenko B.M."/>
            <person name="Davalos L.M."/>
            <person name="Corthals A.P."/>
            <person name="Power M.L."/>
            <person name="Jones G."/>
            <person name="Ransome R.D."/>
            <person name="Dechmann D.K.N."/>
            <person name="Locatelli A.G."/>
            <person name="Puechmaille S.J."/>
            <person name="Fedrigo O."/>
            <person name="Jarvis E.D."/>
            <person name="Hiller M."/>
            <person name="Vernes S.C."/>
            <person name="Myers E.W."/>
            <person name="Teeling E.C."/>
        </authorList>
    </citation>
    <scope>NUCLEOTIDE SEQUENCE [LARGE SCALE GENOMIC DNA]</scope>
    <source>
        <strain evidence="10">Bat1K_MPI-CBG_1</strain>
    </source>
</reference>
<evidence type="ECO:0000313" key="11">
    <source>
        <dbReference type="Proteomes" id="UP000664940"/>
    </source>
</evidence>
<dbReference type="GO" id="GO:0032982">
    <property type="term" value="C:myosin filament"/>
    <property type="evidence" value="ECO:0007669"/>
    <property type="project" value="UniProtKB-KW"/>
</dbReference>
<evidence type="ECO:0000256" key="4">
    <source>
        <dbReference type="ARBA" id="ARBA00023054"/>
    </source>
</evidence>
<feature type="region of interest" description="Disordered" evidence="8">
    <location>
        <begin position="70"/>
        <end position="103"/>
    </location>
</feature>
<protein>
    <submittedName>
        <fullName evidence="10">Myosin heavy chain 14</fullName>
    </submittedName>
</protein>
<comment type="caution">
    <text evidence="10">The sequence shown here is derived from an EMBL/GenBank/DDBJ whole genome shotgun (WGS) entry which is preliminary data.</text>
</comment>
<feature type="compositionally biased region" description="Acidic residues" evidence="8">
    <location>
        <begin position="137"/>
        <end position="147"/>
    </location>
</feature>
<keyword evidence="4" id="KW-0175">Coiled coil</keyword>
<evidence type="ECO:0000256" key="5">
    <source>
        <dbReference type="ARBA" id="ARBA00023123"/>
    </source>
</evidence>
<dbReference type="GO" id="GO:0016459">
    <property type="term" value="C:myosin complex"/>
    <property type="evidence" value="ECO:0007669"/>
    <property type="project" value="UniProtKB-KW"/>
</dbReference>
<dbReference type="GO" id="GO:0005923">
    <property type="term" value="C:bicellular tight junction"/>
    <property type="evidence" value="ECO:0007669"/>
    <property type="project" value="TreeGrafter"/>
</dbReference>
<dbReference type="PANTHER" id="PTHR46349:SF7">
    <property type="entry name" value="MYOSIN TAIL DOMAIN-CONTAINING PROTEIN"/>
    <property type="match status" value="1"/>
</dbReference>
<keyword evidence="7" id="KW-0514">Muscle protein</keyword>
<evidence type="ECO:0000256" key="3">
    <source>
        <dbReference type="ARBA" id="ARBA00022490"/>
    </source>
</evidence>
<evidence type="ECO:0000313" key="10">
    <source>
        <dbReference type="EMBL" id="KAF6078725.1"/>
    </source>
</evidence>
<evidence type="ECO:0000256" key="7">
    <source>
        <dbReference type="ARBA" id="ARBA00023179"/>
    </source>
</evidence>